<proteinExistence type="predicted"/>
<evidence type="ECO:0000313" key="7">
    <source>
        <dbReference type="Proteomes" id="UP000188603"/>
    </source>
</evidence>
<evidence type="ECO:0000256" key="1">
    <source>
        <dbReference type="ARBA" id="ARBA00022729"/>
    </source>
</evidence>
<sequence length="428" mass="48561">MRSKKIVSVVVSGALALSLTAPYSTYANGEIDKKISEIEEKINQSERKQKEIDQKLQDNKAKQEEERRTLSQLEADLEQTKSEIESLNRQIADTERELDQTEEELKEAEKRVAERDKLLRERVRLLYENGKVSYLEVLFQATSFQDFLSRFEAVRSVSERDKELLEENRRDREIIASHKKKMEEQLATLDDLKEKANEKRRILAQQEKEHQTKLAALQREAGHLETISEEEEKAVNDLIGQLAQAEAEKEEWQRQEAQRKQQEEKKQRQQKEGQKKREGKSGSSQSASPRARVSSTSSSAPQSSSSGFAWPVPGYKANSFFGMRWGRPHNGIDIAAPIGTPILAAADGKVIEARPSSGYGNIVVIYHGNGISTKYAHMTFSSITVKVGQHVKKGQQIASVGNEGRSTGPHLHFEVLKWNTPVDPMQYY</sequence>
<feature type="compositionally biased region" description="Basic and acidic residues" evidence="2">
    <location>
        <begin position="45"/>
        <end position="69"/>
    </location>
</feature>
<feature type="signal peptide" evidence="3">
    <location>
        <begin position="1"/>
        <end position="27"/>
    </location>
</feature>
<feature type="compositionally biased region" description="Basic and acidic residues" evidence="2">
    <location>
        <begin position="249"/>
        <end position="280"/>
    </location>
</feature>
<feature type="chain" id="PRO_5039537784" evidence="3">
    <location>
        <begin position="28"/>
        <end position="428"/>
    </location>
</feature>
<evidence type="ECO:0000259" key="5">
    <source>
        <dbReference type="Pfam" id="PF24568"/>
    </source>
</evidence>
<evidence type="ECO:0000256" key="2">
    <source>
        <dbReference type="SAM" id="MobiDB-lite"/>
    </source>
</evidence>
<dbReference type="InterPro" id="IPR057309">
    <property type="entry name" value="PcsB_CC"/>
</dbReference>
<dbReference type="SUPFAM" id="SSF51261">
    <property type="entry name" value="Duplicated hybrid motif"/>
    <property type="match status" value="1"/>
</dbReference>
<dbReference type="STRING" id="1471761.B0W44_06535"/>
<dbReference type="AlphaFoldDB" id="A0A1U9K632"/>
<dbReference type="GO" id="GO:0004222">
    <property type="term" value="F:metalloendopeptidase activity"/>
    <property type="evidence" value="ECO:0007669"/>
    <property type="project" value="TreeGrafter"/>
</dbReference>
<feature type="region of interest" description="Disordered" evidence="2">
    <location>
        <begin position="249"/>
        <end position="309"/>
    </location>
</feature>
<dbReference type="InterPro" id="IPR016047">
    <property type="entry name" value="M23ase_b-sheet_dom"/>
</dbReference>
<feature type="domain" description="Peptidoglycan hydrolase PcsB coiled-coil" evidence="5">
    <location>
        <begin position="106"/>
        <end position="175"/>
    </location>
</feature>
<organism evidence="6 7">
    <name type="scientific">Novibacillus thermophilus</name>
    <dbReference type="NCBI Taxonomy" id="1471761"/>
    <lineage>
        <taxon>Bacteria</taxon>
        <taxon>Bacillati</taxon>
        <taxon>Bacillota</taxon>
        <taxon>Bacilli</taxon>
        <taxon>Bacillales</taxon>
        <taxon>Thermoactinomycetaceae</taxon>
        <taxon>Novibacillus</taxon>
    </lineage>
</organism>
<reference evidence="6 7" key="1">
    <citation type="journal article" date="2015" name="Int. J. Syst. Evol. Microbiol.">
        <title>Novibacillus thermophilus gen. nov., sp. nov., a Gram-staining-negative and moderately thermophilic member of the family Thermoactinomycetaceae.</title>
        <authorList>
            <person name="Yang G."/>
            <person name="Chen J."/>
            <person name="Zhou S."/>
        </authorList>
    </citation>
    <scope>NUCLEOTIDE SEQUENCE [LARGE SCALE GENOMIC DNA]</scope>
    <source>
        <strain evidence="6 7">SG-1</strain>
    </source>
</reference>
<dbReference type="PANTHER" id="PTHR21666:SF270">
    <property type="entry name" value="MUREIN HYDROLASE ACTIVATOR ENVC"/>
    <property type="match status" value="1"/>
</dbReference>
<feature type="region of interest" description="Disordered" evidence="2">
    <location>
        <begin position="45"/>
        <end position="75"/>
    </location>
</feature>
<dbReference type="CDD" id="cd12797">
    <property type="entry name" value="M23_peptidase"/>
    <property type="match status" value="1"/>
</dbReference>
<keyword evidence="7" id="KW-1185">Reference proteome</keyword>
<dbReference type="InterPro" id="IPR011055">
    <property type="entry name" value="Dup_hybrid_motif"/>
</dbReference>
<dbReference type="RefSeq" id="WP_077719354.1">
    <property type="nucleotide sequence ID" value="NZ_CP019699.1"/>
</dbReference>
<dbReference type="EMBL" id="CP019699">
    <property type="protein sequence ID" value="AQS55494.1"/>
    <property type="molecule type" value="Genomic_DNA"/>
</dbReference>
<dbReference type="Pfam" id="PF24568">
    <property type="entry name" value="CC_PcsB"/>
    <property type="match status" value="1"/>
</dbReference>
<dbReference type="InterPro" id="IPR050570">
    <property type="entry name" value="Cell_wall_metabolism_enzyme"/>
</dbReference>
<dbReference type="Gene3D" id="6.10.250.3150">
    <property type="match status" value="1"/>
</dbReference>
<gene>
    <name evidence="6" type="ORF">B0W44_06535</name>
</gene>
<evidence type="ECO:0000313" key="6">
    <source>
        <dbReference type="EMBL" id="AQS55494.1"/>
    </source>
</evidence>
<evidence type="ECO:0000259" key="4">
    <source>
        <dbReference type="Pfam" id="PF01551"/>
    </source>
</evidence>
<dbReference type="KEGG" id="ntr:B0W44_06535"/>
<accession>A0A1U9K632</accession>
<feature type="compositionally biased region" description="Low complexity" evidence="2">
    <location>
        <begin position="281"/>
        <end position="306"/>
    </location>
</feature>
<protein>
    <submittedName>
        <fullName evidence="6">Uncharacterized protein</fullName>
    </submittedName>
</protein>
<feature type="domain" description="M23ase beta-sheet core" evidence="4">
    <location>
        <begin position="328"/>
        <end position="424"/>
    </location>
</feature>
<dbReference type="PANTHER" id="PTHR21666">
    <property type="entry name" value="PEPTIDASE-RELATED"/>
    <property type="match status" value="1"/>
</dbReference>
<dbReference type="Proteomes" id="UP000188603">
    <property type="component" value="Chromosome"/>
</dbReference>
<dbReference type="OrthoDB" id="9805070at2"/>
<dbReference type="Gene3D" id="2.70.70.10">
    <property type="entry name" value="Glucose Permease (Domain IIA)"/>
    <property type="match status" value="1"/>
</dbReference>
<dbReference type="Pfam" id="PF01551">
    <property type="entry name" value="Peptidase_M23"/>
    <property type="match status" value="1"/>
</dbReference>
<name>A0A1U9K632_9BACL</name>
<evidence type="ECO:0000256" key="3">
    <source>
        <dbReference type="SAM" id="SignalP"/>
    </source>
</evidence>
<keyword evidence="1 3" id="KW-0732">Signal</keyword>